<dbReference type="SUPFAM" id="SSF81383">
    <property type="entry name" value="F-box domain"/>
    <property type="match status" value="1"/>
</dbReference>
<dbReference type="Pfam" id="PF00646">
    <property type="entry name" value="F-box"/>
    <property type="match status" value="1"/>
</dbReference>
<accession>A0A2T3B9T1</accession>
<feature type="domain" description="F-box" evidence="1">
    <location>
        <begin position="2"/>
        <end position="51"/>
    </location>
</feature>
<gene>
    <name evidence="2" type="ORF">M430DRAFT_32921</name>
</gene>
<dbReference type="PROSITE" id="PS50181">
    <property type="entry name" value="FBOX"/>
    <property type="match status" value="1"/>
</dbReference>
<keyword evidence="3" id="KW-1185">Reference proteome</keyword>
<dbReference type="InterPro" id="IPR001810">
    <property type="entry name" value="F-box_dom"/>
</dbReference>
<dbReference type="OrthoDB" id="3438345at2759"/>
<dbReference type="InterPro" id="IPR036047">
    <property type="entry name" value="F-box-like_dom_sf"/>
</dbReference>
<evidence type="ECO:0000313" key="3">
    <source>
        <dbReference type="Proteomes" id="UP000241818"/>
    </source>
</evidence>
<evidence type="ECO:0000313" key="2">
    <source>
        <dbReference type="EMBL" id="PSS25082.1"/>
    </source>
</evidence>
<organism evidence="2 3">
    <name type="scientific">Amorphotheca resinae ATCC 22711</name>
    <dbReference type="NCBI Taxonomy" id="857342"/>
    <lineage>
        <taxon>Eukaryota</taxon>
        <taxon>Fungi</taxon>
        <taxon>Dikarya</taxon>
        <taxon>Ascomycota</taxon>
        <taxon>Pezizomycotina</taxon>
        <taxon>Leotiomycetes</taxon>
        <taxon>Helotiales</taxon>
        <taxon>Amorphothecaceae</taxon>
        <taxon>Amorphotheca</taxon>
    </lineage>
</organism>
<proteinExistence type="predicted"/>
<dbReference type="RefSeq" id="XP_024723681.1">
    <property type="nucleotide sequence ID" value="XM_024866256.1"/>
</dbReference>
<protein>
    <recommendedName>
        <fullName evidence="1">F-box domain-containing protein</fullName>
    </recommendedName>
</protein>
<sequence length="452" mass="49897">MKSHLEPLPIELIEHIVIFLPLDDIASLRLTSRAMEHKASQGSFATFFKHKDVELTTTTLQDMLRLTSRGRLGCLLEHCNITCVVRSDTTAVDEGADQDLRTLLSEAFRNLKLRSSNGGLASLCLRVVARIEDADGELEEPDYFGDWKSVWSTALRTFQITMGALQDSQLSVEDLDIFGGLKGCSLACDAFLAFAQQSISRPVFGSVKRLTMSLSVSPAAATDPESGNLRRGTDAHAQSRHSQLLLRDLLQVLHIMPQLESLDVHWYNLGEKAPFAPPFPSDPQLENSISPGSVPCLKECSLRGIHVSESDLLHFLEAIRPSAVTLTNIRLISGTYASILRYLTDPKTPVTMYDLDDNCEQNTKLVHFEVPGNPKFKYIGGNVGPSSIVRRGSQAKEAISYRLPPGRVIGAGERNRWLKATSEEFGPLDGHYNFVGLNRVGVLISDDDSDYD</sequence>
<dbReference type="InParanoid" id="A0A2T3B9T1"/>
<evidence type="ECO:0000259" key="1">
    <source>
        <dbReference type="PROSITE" id="PS50181"/>
    </source>
</evidence>
<dbReference type="EMBL" id="KZ679007">
    <property type="protein sequence ID" value="PSS25082.1"/>
    <property type="molecule type" value="Genomic_DNA"/>
</dbReference>
<dbReference type="AlphaFoldDB" id="A0A2T3B9T1"/>
<dbReference type="GeneID" id="36574337"/>
<dbReference type="Proteomes" id="UP000241818">
    <property type="component" value="Unassembled WGS sequence"/>
</dbReference>
<reference evidence="2 3" key="1">
    <citation type="journal article" date="2018" name="New Phytol.">
        <title>Comparative genomics and transcriptomics depict ericoid mycorrhizal fungi as versatile saprotrophs and plant mutualists.</title>
        <authorList>
            <person name="Martino E."/>
            <person name="Morin E."/>
            <person name="Grelet G.A."/>
            <person name="Kuo A."/>
            <person name="Kohler A."/>
            <person name="Daghino S."/>
            <person name="Barry K.W."/>
            <person name="Cichocki N."/>
            <person name="Clum A."/>
            <person name="Dockter R.B."/>
            <person name="Hainaut M."/>
            <person name="Kuo R.C."/>
            <person name="LaButti K."/>
            <person name="Lindahl B.D."/>
            <person name="Lindquist E.A."/>
            <person name="Lipzen A."/>
            <person name="Khouja H.R."/>
            <person name="Magnuson J."/>
            <person name="Murat C."/>
            <person name="Ohm R.A."/>
            <person name="Singer S.W."/>
            <person name="Spatafora J.W."/>
            <person name="Wang M."/>
            <person name="Veneault-Fourrey C."/>
            <person name="Henrissat B."/>
            <person name="Grigoriev I.V."/>
            <person name="Martin F.M."/>
            <person name="Perotto S."/>
        </authorList>
    </citation>
    <scope>NUCLEOTIDE SEQUENCE [LARGE SCALE GENOMIC DNA]</scope>
    <source>
        <strain evidence="2 3">ATCC 22711</strain>
    </source>
</reference>
<name>A0A2T3B9T1_AMORE</name>